<keyword evidence="2" id="KW-1185">Reference proteome</keyword>
<dbReference type="Proteomes" id="UP000609879">
    <property type="component" value="Unassembled WGS sequence"/>
</dbReference>
<dbReference type="RefSeq" id="WP_379035871.1">
    <property type="nucleotide sequence ID" value="NZ_JBHRZA010000004.1"/>
</dbReference>
<name>A0ABQ3Y116_9ACTN</name>
<accession>A0ABQ3Y116</accession>
<proteinExistence type="predicted"/>
<evidence type="ECO:0000313" key="2">
    <source>
        <dbReference type="Proteomes" id="UP000609879"/>
    </source>
</evidence>
<organism evidence="1 2">
    <name type="scientific">Paractinoplanes deccanensis</name>
    <dbReference type="NCBI Taxonomy" id="113561"/>
    <lineage>
        <taxon>Bacteria</taxon>
        <taxon>Bacillati</taxon>
        <taxon>Actinomycetota</taxon>
        <taxon>Actinomycetes</taxon>
        <taxon>Micromonosporales</taxon>
        <taxon>Micromonosporaceae</taxon>
        <taxon>Paractinoplanes</taxon>
    </lineage>
</organism>
<reference evidence="1 2" key="1">
    <citation type="submission" date="2021-01" db="EMBL/GenBank/DDBJ databases">
        <title>Whole genome shotgun sequence of Actinoplanes deccanensis NBRC 13994.</title>
        <authorList>
            <person name="Komaki H."/>
            <person name="Tamura T."/>
        </authorList>
    </citation>
    <scope>NUCLEOTIDE SEQUENCE [LARGE SCALE GENOMIC DNA]</scope>
    <source>
        <strain evidence="1 2">NBRC 13994</strain>
    </source>
</reference>
<sequence length="271" mass="29805">MNQLRFEADLGTYTVSVASESPWISKGLGAHVFRLQLEVGVPQVAKAAGQLLALETTLYAPQGNGPRVPLGSVNAFVPFNRTGEVRREELTYLITNAQLLALEQYRSGDLRLELDVQGFLSRASGFPGCSKVTEHVSVAESRWRQQLAALGRTLGVEMLIPFPADDEPRRVIGDFLREAQRLLGGNEIDSAMLQVRKALESVRGASNWDWPGRKDKTDRTAGERWAFIRAALEDQASGAMHGDAGTKDYEYSRTEVETLIAMTAALVRVMA</sequence>
<gene>
    <name evidence="1" type="ORF">Ade02nite_23160</name>
</gene>
<evidence type="ECO:0008006" key="3">
    <source>
        <dbReference type="Google" id="ProtNLM"/>
    </source>
</evidence>
<evidence type="ECO:0000313" key="1">
    <source>
        <dbReference type="EMBL" id="GID73675.1"/>
    </source>
</evidence>
<dbReference type="EMBL" id="BOMI01000037">
    <property type="protein sequence ID" value="GID73675.1"/>
    <property type="molecule type" value="Genomic_DNA"/>
</dbReference>
<comment type="caution">
    <text evidence="1">The sequence shown here is derived from an EMBL/GenBank/DDBJ whole genome shotgun (WGS) entry which is preliminary data.</text>
</comment>
<protein>
    <recommendedName>
        <fullName evidence="3">Abortive infection protein-like C-terminal domain-containing protein</fullName>
    </recommendedName>
</protein>